<dbReference type="InterPro" id="IPR031127">
    <property type="entry name" value="E3_UB_ligase_RBR"/>
</dbReference>
<keyword evidence="1" id="KW-0808">Transferase</keyword>
<keyword evidence="8" id="KW-0175">Coiled coil</keyword>
<gene>
    <name evidence="12" type="ORF">D9756_002246</name>
</gene>
<evidence type="ECO:0000259" key="11">
    <source>
        <dbReference type="PROSITE" id="PS51873"/>
    </source>
</evidence>
<evidence type="ECO:0000256" key="1">
    <source>
        <dbReference type="ARBA" id="ARBA00022679"/>
    </source>
</evidence>
<evidence type="ECO:0000256" key="6">
    <source>
        <dbReference type="ARBA" id="ARBA00022833"/>
    </source>
</evidence>
<dbReference type="EMBL" id="JAACJO010000002">
    <property type="protein sequence ID" value="KAF5362263.1"/>
    <property type="molecule type" value="Genomic_DNA"/>
</dbReference>
<dbReference type="InterPro" id="IPR044066">
    <property type="entry name" value="TRIAD_supradom"/>
</dbReference>
<dbReference type="Pfam" id="PF13639">
    <property type="entry name" value="zf-RING_2"/>
    <property type="match status" value="1"/>
</dbReference>
<dbReference type="OrthoDB" id="1431934at2759"/>
<sequence>MHGFDLLGELLSRKTVEEIASICDYWKSDSHLEIEELLKVPIFRSTLSLQTCTYGEATKQRFYDLLQDMEDASSDHSVIAIITRPPEIVACLKTRIADRDVYVIFDSHPRPTHPDGLGFIINSSIKMATAYLSNLLSFDENILKDPSLQWQAQLLGYFSGHILLPLEEEPSTIEILLESSMALLSSYADVASEKARVSELREKVEELERQHRHMEERAKHLERRRREEYEQHQKTIRSYEREREKSQGRTSSRSGHHLSHPPSISPPPCHPPRIKPPPLLSKMAKDDKGKGRMQPAPSQGSSFNGPQNRSYASITSDTRRGSSLPKNTALFGQESTMPGGFLDPDAAVSDLDRDIAIAMELQREFEVENQQLRNQREMLQGMISIAFECSICFDEYSQDSVTRVEGCEHSFCRDCLRGHAKAKISERRFPIFCPLCTTDRNKIEHGVVDENVIQQIGISEEDYKIFEELQITSFCVPLHCRGCAHTMFVDRQELQETKIISCPWPGCQFVWCKACQQQIEVGGPQHSCDGSSELRHLMQQQGWKTCPGCSTPVQKSEGCNHMTCITPACNTHFCYIDGGMIIKGGIRKEIQDALNAHYRKCKLFDYK</sequence>
<name>A0A8H5GC63_9AGAR</name>
<organism evidence="12 13">
    <name type="scientific">Leucocoprinus leucothites</name>
    <dbReference type="NCBI Taxonomy" id="201217"/>
    <lineage>
        <taxon>Eukaryota</taxon>
        <taxon>Fungi</taxon>
        <taxon>Dikarya</taxon>
        <taxon>Basidiomycota</taxon>
        <taxon>Agaricomycotina</taxon>
        <taxon>Agaricomycetes</taxon>
        <taxon>Agaricomycetidae</taxon>
        <taxon>Agaricales</taxon>
        <taxon>Agaricineae</taxon>
        <taxon>Agaricaceae</taxon>
        <taxon>Leucocoprinus</taxon>
    </lineage>
</organism>
<feature type="coiled-coil region" evidence="8">
    <location>
        <begin position="355"/>
        <end position="382"/>
    </location>
</feature>
<dbReference type="Gene3D" id="3.30.40.10">
    <property type="entry name" value="Zinc/RING finger domain, C3HC4 (zinc finger)"/>
    <property type="match status" value="1"/>
</dbReference>
<dbReference type="InterPro" id="IPR017907">
    <property type="entry name" value="Znf_RING_CS"/>
</dbReference>
<dbReference type="SUPFAM" id="SSF57850">
    <property type="entry name" value="RING/U-box"/>
    <property type="match status" value="2"/>
</dbReference>
<dbReference type="Gene3D" id="1.20.120.1750">
    <property type="match status" value="1"/>
</dbReference>
<keyword evidence="13" id="KW-1185">Reference proteome</keyword>
<feature type="compositionally biased region" description="Pro residues" evidence="9">
    <location>
        <begin position="263"/>
        <end position="279"/>
    </location>
</feature>
<dbReference type="Proteomes" id="UP000559027">
    <property type="component" value="Unassembled WGS sequence"/>
</dbReference>
<keyword evidence="4 7" id="KW-0863">Zinc-finger</keyword>
<protein>
    <submittedName>
        <fullName evidence="12">Uncharacterized protein</fullName>
    </submittedName>
</protein>
<dbReference type="GO" id="GO:0008270">
    <property type="term" value="F:zinc ion binding"/>
    <property type="evidence" value="ECO:0007669"/>
    <property type="project" value="UniProtKB-KW"/>
</dbReference>
<feature type="region of interest" description="Disordered" evidence="9">
    <location>
        <begin position="208"/>
        <end position="338"/>
    </location>
</feature>
<feature type="domain" description="RING-type" evidence="10">
    <location>
        <begin position="389"/>
        <end position="437"/>
    </location>
</feature>
<dbReference type="PROSITE" id="PS51873">
    <property type="entry name" value="TRIAD"/>
    <property type="match status" value="1"/>
</dbReference>
<keyword evidence="5" id="KW-0833">Ubl conjugation pathway</keyword>
<feature type="compositionally biased region" description="Basic and acidic residues" evidence="9">
    <location>
        <begin position="208"/>
        <end position="247"/>
    </location>
</feature>
<evidence type="ECO:0000256" key="3">
    <source>
        <dbReference type="ARBA" id="ARBA00022737"/>
    </source>
</evidence>
<dbReference type="GO" id="GO:0016567">
    <property type="term" value="P:protein ubiquitination"/>
    <property type="evidence" value="ECO:0007669"/>
    <property type="project" value="InterPro"/>
</dbReference>
<proteinExistence type="predicted"/>
<feature type="domain" description="RING-type" evidence="11">
    <location>
        <begin position="385"/>
        <end position="605"/>
    </location>
</feature>
<dbReference type="PROSITE" id="PS00518">
    <property type="entry name" value="ZF_RING_1"/>
    <property type="match status" value="1"/>
</dbReference>
<feature type="compositionally biased region" description="Polar residues" evidence="9">
    <location>
        <begin position="296"/>
        <end position="316"/>
    </location>
</feature>
<evidence type="ECO:0000256" key="8">
    <source>
        <dbReference type="SAM" id="Coils"/>
    </source>
</evidence>
<dbReference type="PROSITE" id="PS50089">
    <property type="entry name" value="ZF_RING_2"/>
    <property type="match status" value="1"/>
</dbReference>
<evidence type="ECO:0000313" key="12">
    <source>
        <dbReference type="EMBL" id="KAF5362263.1"/>
    </source>
</evidence>
<evidence type="ECO:0000256" key="5">
    <source>
        <dbReference type="ARBA" id="ARBA00022786"/>
    </source>
</evidence>
<reference evidence="12 13" key="1">
    <citation type="journal article" date="2020" name="ISME J.">
        <title>Uncovering the hidden diversity of litter-decomposition mechanisms in mushroom-forming fungi.</title>
        <authorList>
            <person name="Floudas D."/>
            <person name="Bentzer J."/>
            <person name="Ahren D."/>
            <person name="Johansson T."/>
            <person name="Persson P."/>
            <person name="Tunlid A."/>
        </authorList>
    </citation>
    <scope>NUCLEOTIDE SEQUENCE [LARGE SCALE GENOMIC DNA]</scope>
    <source>
        <strain evidence="12 13">CBS 146.42</strain>
    </source>
</reference>
<dbReference type="CDD" id="cd22584">
    <property type="entry name" value="Rcat_RBR_unk"/>
    <property type="match status" value="1"/>
</dbReference>
<accession>A0A8H5GC63</accession>
<evidence type="ECO:0000256" key="9">
    <source>
        <dbReference type="SAM" id="MobiDB-lite"/>
    </source>
</evidence>
<evidence type="ECO:0000256" key="7">
    <source>
        <dbReference type="PROSITE-ProRule" id="PRU00175"/>
    </source>
</evidence>
<dbReference type="InterPro" id="IPR013083">
    <property type="entry name" value="Znf_RING/FYVE/PHD"/>
</dbReference>
<dbReference type="AlphaFoldDB" id="A0A8H5GC63"/>
<dbReference type="GO" id="GO:0004842">
    <property type="term" value="F:ubiquitin-protein transferase activity"/>
    <property type="evidence" value="ECO:0007669"/>
    <property type="project" value="InterPro"/>
</dbReference>
<dbReference type="PANTHER" id="PTHR11685">
    <property type="entry name" value="RBR FAMILY RING FINGER AND IBR DOMAIN-CONTAINING"/>
    <property type="match status" value="1"/>
</dbReference>
<evidence type="ECO:0000259" key="10">
    <source>
        <dbReference type="PROSITE" id="PS50089"/>
    </source>
</evidence>
<evidence type="ECO:0000256" key="4">
    <source>
        <dbReference type="ARBA" id="ARBA00022771"/>
    </source>
</evidence>
<comment type="caution">
    <text evidence="12">The sequence shown here is derived from an EMBL/GenBank/DDBJ whole genome shotgun (WGS) entry which is preliminary data.</text>
</comment>
<evidence type="ECO:0000313" key="13">
    <source>
        <dbReference type="Proteomes" id="UP000559027"/>
    </source>
</evidence>
<keyword evidence="2" id="KW-0479">Metal-binding</keyword>
<evidence type="ECO:0000256" key="2">
    <source>
        <dbReference type="ARBA" id="ARBA00022723"/>
    </source>
</evidence>
<dbReference type="InterPro" id="IPR001841">
    <property type="entry name" value="Znf_RING"/>
</dbReference>
<keyword evidence="6" id="KW-0862">Zinc</keyword>
<keyword evidence="3" id="KW-0677">Repeat</keyword>
<dbReference type="SMART" id="SM00184">
    <property type="entry name" value="RING"/>
    <property type="match status" value="1"/>
</dbReference>